<gene>
    <name evidence="1" type="ORF">Slati_2668100</name>
</gene>
<dbReference type="PANTHER" id="PTHR11439">
    <property type="entry name" value="GAG-POL-RELATED RETROTRANSPOSON"/>
    <property type="match status" value="1"/>
</dbReference>
<name>A0AAW2VVZ3_9LAMI</name>
<reference evidence="1" key="2">
    <citation type="journal article" date="2024" name="Plant">
        <title>Genomic evolution and insights into agronomic trait innovations of Sesamum species.</title>
        <authorList>
            <person name="Miao H."/>
            <person name="Wang L."/>
            <person name="Qu L."/>
            <person name="Liu H."/>
            <person name="Sun Y."/>
            <person name="Le M."/>
            <person name="Wang Q."/>
            <person name="Wei S."/>
            <person name="Zheng Y."/>
            <person name="Lin W."/>
            <person name="Duan Y."/>
            <person name="Cao H."/>
            <person name="Xiong S."/>
            <person name="Wang X."/>
            <person name="Wei L."/>
            <person name="Li C."/>
            <person name="Ma Q."/>
            <person name="Ju M."/>
            <person name="Zhao R."/>
            <person name="Li G."/>
            <person name="Mu C."/>
            <person name="Tian Q."/>
            <person name="Mei H."/>
            <person name="Zhang T."/>
            <person name="Gao T."/>
            <person name="Zhang H."/>
        </authorList>
    </citation>
    <scope>NUCLEOTIDE SEQUENCE</scope>
    <source>
        <strain evidence="1">KEN1</strain>
    </source>
</reference>
<protein>
    <submittedName>
        <fullName evidence="1">Retrovirus-related Pol polyprotein from transposon TNT 1-94</fullName>
    </submittedName>
</protein>
<sequence length="239" mass="27676">MDPETKKFVTSSNVVFDEVSSYYSFHKNKIQGNVFNTNLETLQLLPEDNEQTPTDDLCPTSNILDVNDEHQVERRSARERRQPSYLKDFEALNFRLLLLHRISCDILVQQEAIGCCLVQHRAESVAATMAAQECVWLKRLIEDMLHKVDYPVQIRCDNESTIKLASNPVFHGRTKHIEIRHHYIREKVLEQEIELKSISTNEQVADIFTKALGKSKFEYYRIALGIIDPEDALRGSDRN</sequence>
<organism evidence="1">
    <name type="scientific">Sesamum latifolium</name>
    <dbReference type="NCBI Taxonomy" id="2727402"/>
    <lineage>
        <taxon>Eukaryota</taxon>
        <taxon>Viridiplantae</taxon>
        <taxon>Streptophyta</taxon>
        <taxon>Embryophyta</taxon>
        <taxon>Tracheophyta</taxon>
        <taxon>Spermatophyta</taxon>
        <taxon>Magnoliopsida</taxon>
        <taxon>eudicotyledons</taxon>
        <taxon>Gunneridae</taxon>
        <taxon>Pentapetalae</taxon>
        <taxon>asterids</taxon>
        <taxon>lamiids</taxon>
        <taxon>Lamiales</taxon>
        <taxon>Pedaliaceae</taxon>
        <taxon>Sesamum</taxon>
    </lineage>
</organism>
<reference evidence="1" key="1">
    <citation type="submission" date="2020-06" db="EMBL/GenBank/DDBJ databases">
        <authorList>
            <person name="Li T."/>
            <person name="Hu X."/>
            <person name="Zhang T."/>
            <person name="Song X."/>
            <person name="Zhang H."/>
            <person name="Dai N."/>
            <person name="Sheng W."/>
            <person name="Hou X."/>
            <person name="Wei L."/>
        </authorList>
    </citation>
    <scope>NUCLEOTIDE SEQUENCE</scope>
    <source>
        <strain evidence="1">KEN1</strain>
        <tissue evidence="1">Leaf</tissue>
    </source>
</reference>
<dbReference type="AlphaFoldDB" id="A0AAW2VVZ3"/>
<dbReference type="EMBL" id="JACGWN010000009">
    <property type="protein sequence ID" value="KAL0433338.1"/>
    <property type="molecule type" value="Genomic_DNA"/>
</dbReference>
<evidence type="ECO:0000313" key="1">
    <source>
        <dbReference type="EMBL" id="KAL0433338.1"/>
    </source>
</evidence>
<dbReference type="CDD" id="cd09272">
    <property type="entry name" value="RNase_HI_RT_Ty1"/>
    <property type="match status" value="1"/>
</dbReference>
<dbReference type="PANTHER" id="PTHR11439:SF463">
    <property type="entry name" value="REVERSE TRANSCRIPTASE TY1_COPIA-TYPE DOMAIN-CONTAINING PROTEIN"/>
    <property type="match status" value="1"/>
</dbReference>
<comment type="caution">
    <text evidence="1">The sequence shown here is derived from an EMBL/GenBank/DDBJ whole genome shotgun (WGS) entry which is preliminary data.</text>
</comment>
<accession>A0AAW2VVZ3</accession>
<proteinExistence type="predicted"/>